<evidence type="ECO:0000313" key="2">
    <source>
        <dbReference type="Proteomes" id="UP000005566"/>
    </source>
</evidence>
<name>H7FUC8_FLAFP</name>
<dbReference type="Proteomes" id="UP000005566">
    <property type="component" value="Unassembled WGS sequence"/>
</dbReference>
<accession>H7FUC8</accession>
<comment type="caution">
    <text evidence="1">The sequence shown here is derived from an EMBL/GenBank/DDBJ whole genome shotgun (WGS) entry which is preliminary data.</text>
</comment>
<keyword evidence="2" id="KW-1185">Reference proteome</keyword>
<proteinExistence type="predicted"/>
<evidence type="ECO:0000313" key="1">
    <source>
        <dbReference type="EMBL" id="EIA07805.1"/>
    </source>
</evidence>
<dbReference type="AlphaFoldDB" id="H7FUC8"/>
<reference evidence="1 2" key="1">
    <citation type="journal article" date="2014" name="Acta Crystallogr. D">
        <title>Structure-based characterization and antifreeze properties of a hyperactive ice-binding protein from the Antarctic bacterium Flavobacterium frigoris PS1.</title>
        <authorList>
            <person name="Do H."/>
            <person name="Kim S.J."/>
            <person name="Kim H.J."/>
            <person name="Lee J.H."/>
        </authorList>
    </citation>
    <scope>NUCLEOTIDE SEQUENCE [LARGE SCALE GENOMIC DNA]</scope>
    <source>
        <strain evidence="1 2">PS1</strain>
    </source>
</reference>
<sequence length="53" mass="6500">MLEKAFNYRTVTHRSGVSWADKIVKNELERQFFLKRDVYGFLIQFWDFTLQIL</sequence>
<organism evidence="1 2">
    <name type="scientific">Flavobacterium frigoris (strain PS1)</name>
    <dbReference type="NCBI Taxonomy" id="1086011"/>
    <lineage>
        <taxon>Bacteria</taxon>
        <taxon>Pseudomonadati</taxon>
        <taxon>Bacteroidota</taxon>
        <taxon>Flavobacteriia</taxon>
        <taxon>Flavobacteriales</taxon>
        <taxon>Flavobacteriaceae</taxon>
        <taxon>Flavobacterium</taxon>
    </lineage>
</organism>
<dbReference type="EMBL" id="AHKF01000020">
    <property type="protein sequence ID" value="EIA07805.1"/>
    <property type="molecule type" value="Genomic_DNA"/>
</dbReference>
<gene>
    <name evidence="1" type="ORF">HJ01_02673</name>
</gene>
<protein>
    <submittedName>
        <fullName evidence="1">Uncharacterized protein</fullName>
    </submittedName>
</protein>